<name>A0A1I9G4Y1_BRUMA</name>
<evidence type="ECO:0000313" key="1">
    <source>
        <dbReference type="EMBL" id="CDQ00629.1"/>
    </source>
</evidence>
<gene>
    <name evidence="1" type="primary">Bm14482</name>
    <name evidence="1" type="ORF">BM_Bm14482</name>
</gene>
<dbReference type="EMBL" id="LN857014">
    <property type="protein sequence ID" value="CDQ00629.1"/>
    <property type="molecule type" value="Genomic_DNA"/>
</dbReference>
<dbReference type="AlphaFoldDB" id="A0A1I9G4Y1"/>
<accession>A0A1I9G4Y1</accession>
<reference evidence="1" key="1">
    <citation type="journal article" date="2007" name="Science">
        <title>Draft genome of the filarial nematode parasite Brugia malayi.</title>
        <authorList>
            <person name="Ghedin E."/>
            <person name="Wang S."/>
            <person name="Spiro D."/>
            <person name="Caler E."/>
            <person name="Zhao Q."/>
            <person name="Crabtree J."/>
            <person name="Allen J.E."/>
            <person name="Delcher A.L."/>
            <person name="Guiliano D.B."/>
            <person name="Miranda-Saavedra D."/>
            <person name="Angiuoli S.V."/>
            <person name="Creasy T."/>
            <person name="Amedeo P."/>
            <person name="Haas B."/>
            <person name="El-Sayed N.M."/>
            <person name="Wortman J.R."/>
            <person name="Feldblyum T."/>
            <person name="Tallon L."/>
            <person name="Schatz M."/>
            <person name="Shumway M."/>
            <person name="Koo H."/>
            <person name="Salzberg S.L."/>
            <person name="Schobel S."/>
            <person name="Pertea M."/>
            <person name="Pop M."/>
            <person name="White O."/>
            <person name="Barton G.J."/>
            <person name="Carlow C.K."/>
            <person name="Crawford M.J."/>
            <person name="Daub J."/>
            <person name="Dimmic M.W."/>
            <person name="Estes C.F."/>
            <person name="Foster J.M."/>
            <person name="Ganatra M."/>
            <person name="Gregory W.F."/>
            <person name="Johnson N.M."/>
            <person name="Jin J."/>
            <person name="Komuniecki R."/>
            <person name="Korf I."/>
            <person name="Kumar S."/>
            <person name="Laney S."/>
            <person name="Li B.W."/>
            <person name="Li W."/>
            <person name="Lindblom T.H."/>
            <person name="Lustigman S."/>
            <person name="Ma D."/>
            <person name="Maina C.V."/>
            <person name="Martin D.M."/>
            <person name="McCarter J.P."/>
            <person name="McReynolds L."/>
            <person name="Mitreva M."/>
            <person name="Nutman T.B."/>
            <person name="Parkinson J."/>
            <person name="Peregrin-Alvarez J.M."/>
            <person name="Poole C."/>
            <person name="Ren Q."/>
            <person name="Saunders L."/>
            <person name="Sluder A.E."/>
            <person name="Smith K."/>
            <person name="Stanke M."/>
            <person name="Unnasch T.R."/>
            <person name="Ware J."/>
            <person name="Wei A.D."/>
            <person name="Weil G."/>
            <person name="Williams D.J."/>
            <person name="Zhang Y."/>
            <person name="Williams S.A."/>
            <person name="Fraser-Liggett C."/>
            <person name="Slatko B."/>
            <person name="Blaxter M.L."/>
            <person name="Scott A.L."/>
        </authorList>
    </citation>
    <scope>NUCLEOTIDE SEQUENCE</scope>
    <source>
        <strain evidence="1">FR3</strain>
    </source>
</reference>
<organism evidence="1">
    <name type="scientific">Brugia malayi</name>
    <name type="common">Filarial nematode worm</name>
    <dbReference type="NCBI Taxonomy" id="6279"/>
    <lineage>
        <taxon>Eukaryota</taxon>
        <taxon>Metazoa</taxon>
        <taxon>Ecdysozoa</taxon>
        <taxon>Nematoda</taxon>
        <taxon>Chromadorea</taxon>
        <taxon>Rhabditida</taxon>
        <taxon>Spirurina</taxon>
        <taxon>Spiruromorpha</taxon>
        <taxon>Filarioidea</taxon>
        <taxon>Onchocercidae</taxon>
        <taxon>Brugia</taxon>
    </lineage>
</organism>
<proteinExistence type="predicted"/>
<reference evidence="1" key="2">
    <citation type="submission" date="2012-12" db="EMBL/GenBank/DDBJ databases">
        <authorList>
            <consortium name="WormBase Consortium"/>
            <person name="Ghedin E."/>
            <person name="Paulini M."/>
        </authorList>
    </citation>
    <scope>NUCLEOTIDE SEQUENCE</scope>
    <source>
        <strain evidence="1">FR3</strain>
    </source>
</reference>
<protein>
    <submittedName>
        <fullName evidence="1">Bm14482</fullName>
    </submittedName>
</protein>
<sequence>MERELAQLTSISLNVLLEIGNNLDKYYISNIAARYHTLKSFRKKYLFVCRHKLYFSYVVNEKKGI</sequence>